<dbReference type="Proteomes" id="UP001364617">
    <property type="component" value="Unassembled WGS sequence"/>
</dbReference>
<gene>
    <name evidence="2" type="ORF">R3I93_004669</name>
</gene>
<dbReference type="PANTHER" id="PTHR47306:SF2">
    <property type="entry name" value="CORE-BINDING (CB) DOMAIN-CONTAINING PROTEIN"/>
    <property type="match status" value="1"/>
</dbReference>
<evidence type="ECO:0000313" key="3">
    <source>
        <dbReference type="Proteomes" id="UP001364617"/>
    </source>
</evidence>
<dbReference type="PANTHER" id="PTHR47306">
    <property type="entry name" value="SI:CH211-178J18.4-RELATED"/>
    <property type="match status" value="1"/>
</dbReference>
<feature type="region of interest" description="Disordered" evidence="1">
    <location>
        <begin position="1"/>
        <end position="31"/>
    </location>
</feature>
<evidence type="ECO:0000313" key="2">
    <source>
        <dbReference type="EMBL" id="KAK7172410.1"/>
    </source>
</evidence>
<protein>
    <submittedName>
        <fullName evidence="2">Uncharacterized protein</fullName>
    </submittedName>
</protein>
<dbReference type="AlphaFoldDB" id="A0AAN9DJH1"/>
<evidence type="ECO:0000256" key="1">
    <source>
        <dbReference type="SAM" id="MobiDB-lite"/>
    </source>
</evidence>
<organism evidence="2 3">
    <name type="scientific">Phoxinus phoxinus</name>
    <name type="common">Eurasian minnow</name>
    <dbReference type="NCBI Taxonomy" id="58324"/>
    <lineage>
        <taxon>Eukaryota</taxon>
        <taxon>Metazoa</taxon>
        <taxon>Chordata</taxon>
        <taxon>Craniata</taxon>
        <taxon>Vertebrata</taxon>
        <taxon>Euteleostomi</taxon>
        <taxon>Actinopterygii</taxon>
        <taxon>Neopterygii</taxon>
        <taxon>Teleostei</taxon>
        <taxon>Ostariophysi</taxon>
        <taxon>Cypriniformes</taxon>
        <taxon>Leuciscidae</taxon>
        <taxon>Phoxininae</taxon>
        <taxon>Phoxinus</taxon>
    </lineage>
</organism>
<feature type="compositionally biased region" description="Acidic residues" evidence="1">
    <location>
        <begin position="9"/>
        <end position="20"/>
    </location>
</feature>
<proteinExistence type="predicted"/>
<sequence>MQMAAIEPAEPDPASDDESFFESYQSTGGPRWTSEVRVEMTKKGLYKKHSIKHPLLEGFYHYLRVDLGNMKSKQEVENVARFLRYMDPKEPSLLFVREVEKVREYFNVLTRPDSPSRLSLTTGKVSRGS</sequence>
<comment type="caution">
    <text evidence="2">The sequence shown here is derived from an EMBL/GenBank/DDBJ whole genome shotgun (WGS) entry which is preliminary data.</text>
</comment>
<reference evidence="2 3" key="1">
    <citation type="submission" date="2024-02" db="EMBL/GenBank/DDBJ databases">
        <title>Chromosome-level genome assembly of the Eurasian Minnow (Phoxinus phoxinus).</title>
        <authorList>
            <person name="Oriowo T.O."/>
            <person name="Martin S."/>
            <person name="Stange M."/>
            <person name="Chrysostomakis Y."/>
            <person name="Brown T."/>
            <person name="Winkler S."/>
            <person name="Kukowka S."/>
            <person name="Myers E.W."/>
            <person name="Bohne A."/>
        </authorList>
    </citation>
    <scope>NUCLEOTIDE SEQUENCE [LARGE SCALE GENOMIC DNA]</scope>
    <source>
        <strain evidence="2">ZFMK-TIS-60720</strain>
        <tissue evidence="2">Whole Organism</tissue>
    </source>
</reference>
<dbReference type="EMBL" id="JAYKXH010000004">
    <property type="protein sequence ID" value="KAK7172410.1"/>
    <property type="molecule type" value="Genomic_DNA"/>
</dbReference>
<accession>A0AAN9DJH1</accession>
<keyword evidence="3" id="KW-1185">Reference proteome</keyword>
<name>A0AAN9DJH1_9TELE</name>